<keyword evidence="4" id="KW-1185">Reference proteome</keyword>
<sequence>MSHLLQIIHMPGKKPNKVYDPHLKTGLAYENPEHLNKDIESQPKMYYGEKLESTKLIVDLPDYEETLEDTEKSRLKMKEMIQLDYAKLNALYESFVPQTEIPVEQTYFSSPSTSNVFSELSSEKSDLPSKKMPNKSKLLKLFVNLDNEIKQLGKLINISLQREKEIIVIYDEQNKIRKYFTQKVIQIVLWIVDSGCSKHITRNLKLLRNFIEKFMGTSTFEMITSLQSLYMEIMFKEISRYVTLTMLRASDTIFSVGQFCDGDLKVAFRSNTCYVWNSEGEDLLTSSLLSCVGSLCYPTNDRNDLGKMKPQANIGIFVGYSESSRGFCIYNHGTRKILETIHVKFNELTTMASECNNSGPGLNCSNFKDSSKEVNEIPSKEDLDNLFGSLYEQNYVMRTLEVSDNSAANTLNNEDTHLSSSIIIKDHDAPHIVSSSEEPIENEPTTPVFDNHSNCWD</sequence>
<dbReference type="EMBL" id="BQNB010019075">
    <property type="protein sequence ID" value="GJT81357.1"/>
    <property type="molecule type" value="Genomic_DNA"/>
</dbReference>
<protein>
    <recommendedName>
        <fullName evidence="2">Retroviral polymerase SH3-like domain-containing protein</fullName>
    </recommendedName>
</protein>
<evidence type="ECO:0000256" key="1">
    <source>
        <dbReference type="SAM" id="MobiDB-lite"/>
    </source>
</evidence>
<evidence type="ECO:0000259" key="2">
    <source>
        <dbReference type="Pfam" id="PF25597"/>
    </source>
</evidence>
<dbReference type="Proteomes" id="UP001151760">
    <property type="component" value="Unassembled WGS sequence"/>
</dbReference>
<reference evidence="3" key="2">
    <citation type="submission" date="2022-01" db="EMBL/GenBank/DDBJ databases">
        <authorList>
            <person name="Yamashiro T."/>
            <person name="Shiraishi A."/>
            <person name="Satake H."/>
            <person name="Nakayama K."/>
        </authorList>
    </citation>
    <scope>NUCLEOTIDE SEQUENCE</scope>
</reference>
<evidence type="ECO:0000313" key="4">
    <source>
        <dbReference type="Proteomes" id="UP001151760"/>
    </source>
</evidence>
<proteinExistence type="predicted"/>
<dbReference type="InterPro" id="IPR057670">
    <property type="entry name" value="SH3_retrovirus"/>
</dbReference>
<feature type="domain" description="Retroviral polymerase SH3-like" evidence="2">
    <location>
        <begin position="294"/>
        <end position="350"/>
    </location>
</feature>
<comment type="caution">
    <text evidence="3">The sequence shown here is derived from an EMBL/GenBank/DDBJ whole genome shotgun (WGS) entry which is preliminary data.</text>
</comment>
<dbReference type="Pfam" id="PF25597">
    <property type="entry name" value="SH3_retrovirus"/>
    <property type="match status" value="1"/>
</dbReference>
<gene>
    <name evidence="3" type="ORF">Tco_1055699</name>
</gene>
<evidence type="ECO:0000313" key="3">
    <source>
        <dbReference type="EMBL" id="GJT81357.1"/>
    </source>
</evidence>
<name>A0ABQ5H277_9ASTR</name>
<reference evidence="3" key="1">
    <citation type="journal article" date="2022" name="Int. J. Mol. Sci.">
        <title>Draft Genome of Tanacetum Coccineum: Genomic Comparison of Closely Related Tanacetum-Family Plants.</title>
        <authorList>
            <person name="Yamashiro T."/>
            <person name="Shiraishi A."/>
            <person name="Nakayama K."/>
            <person name="Satake H."/>
        </authorList>
    </citation>
    <scope>NUCLEOTIDE SEQUENCE</scope>
</reference>
<organism evidence="3 4">
    <name type="scientific">Tanacetum coccineum</name>
    <dbReference type="NCBI Taxonomy" id="301880"/>
    <lineage>
        <taxon>Eukaryota</taxon>
        <taxon>Viridiplantae</taxon>
        <taxon>Streptophyta</taxon>
        <taxon>Embryophyta</taxon>
        <taxon>Tracheophyta</taxon>
        <taxon>Spermatophyta</taxon>
        <taxon>Magnoliopsida</taxon>
        <taxon>eudicotyledons</taxon>
        <taxon>Gunneridae</taxon>
        <taxon>Pentapetalae</taxon>
        <taxon>asterids</taxon>
        <taxon>campanulids</taxon>
        <taxon>Asterales</taxon>
        <taxon>Asteraceae</taxon>
        <taxon>Asteroideae</taxon>
        <taxon>Anthemideae</taxon>
        <taxon>Anthemidinae</taxon>
        <taxon>Tanacetum</taxon>
    </lineage>
</organism>
<accession>A0ABQ5H277</accession>
<feature type="region of interest" description="Disordered" evidence="1">
    <location>
        <begin position="435"/>
        <end position="457"/>
    </location>
</feature>